<dbReference type="InterPro" id="IPR012349">
    <property type="entry name" value="Split_barrel_FMN-bd"/>
</dbReference>
<dbReference type="SUPFAM" id="SSF50475">
    <property type="entry name" value="FMN-binding split barrel"/>
    <property type="match status" value="1"/>
</dbReference>
<accession>A0A5Q2RHG8</accession>
<dbReference type="RefSeq" id="WP_153758418.1">
    <property type="nucleotide sequence ID" value="NZ_CP045851.1"/>
</dbReference>
<organism evidence="3 4">
    <name type="scientific">Actinomarinicola tropica</name>
    <dbReference type="NCBI Taxonomy" id="2789776"/>
    <lineage>
        <taxon>Bacteria</taxon>
        <taxon>Bacillati</taxon>
        <taxon>Actinomycetota</taxon>
        <taxon>Acidimicrobiia</taxon>
        <taxon>Acidimicrobiales</taxon>
        <taxon>Iamiaceae</taxon>
        <taxon>Actinomarinicola</taxon>
    </lineage>
</organism>
<keyword evidence="4" id="KW-1185">Reference proteome</keyword>
<dbReference type="GO" id="GO:0016627">
    <property type="term" value="F:oxidoreductase activity, acting on the CH-CH group of donors"/>
    <property type="evidence" value="ECO:0007669"/>
    <property type="project" value="TreeGrafter"/>
</dbReference>
<dbReference type="InterPro" id="IPR019920">
    <property type="entry name" value="F420-binding_dom_put"/>
</dbReference>
<reference evidence="3 4" key="1">
    <citation type="submission" date="2019-11" db="EMBL/GenBank/DDBJ databases">
        <authorList>
            <person name="He Y."/>
        </authorList>
    </citation>
    <scope>NUCLEOTIDE SEQUENCE [LARGE SCALE GENOMIC DNA]</scope>
    <source>
        <strain evidence="3 4">SCSIO 58843</strain>
    </source>
</reference>
<evidence type="ECO:0000259" key="2">
    <source>
        <dbReference type="Pfam" id="PF01243"/>
    </source>
</evidence>
<dbReference type="AlphaFoldDB" id="A0A5Q2RHG8"/>
<feature type="domain" description="Pyridoxamine 5'-phosphate oxidase N-terminal" evidence="2">
    <location>
        <begin position="6"/>
        <end position="126"/>
    </location>
</feature>
<evidence type="ECO:0000313" key="4">
    <source>
        <dbReference type="Proteomes" id="UP000334019"/>
    </source>
</evidence>
<evidence type="ECO:0000313" key="3">
    <source>
        <dbReference type="EMBL" id="QGG94312.1"/>
    </source>
</evidence>
<dbReference type="KEGG" id="atq:GH723_03910"/>
<dbReference type="EMBL" id="CP045851">
    <property type="protein sequence ID" value="QGG94312.1"/>
    <property type="molecule type" value="Genomic_DNA"/>
</dbReference>
<gene>
    <name evidence="3" type="ORF">GH723_03910</name>
</gene>
<dbReference type="InterPro" id="IPR011576">
    <property type="entry name" value="Pyridox_Oxase_N"/>
</dbReference>
<dbReference type="PANTHER" id="PTHR35176">
    <property type="entry name" value="HEME OXYGENASE HI_0854-RELATED"/>
    <property type="match status" value="1"/>
</dbReference>
<keyword evidence="1" id="KW-0560">Oxidoreductase</keyword>
<dbReference type="Pfam" id="PF01243">
    <property type="entry name" value="PNPOx_N"/>
    <property type="match status" value="1"/>
</dbReference>
<dbReference type="Gene3D" id="2.30.110.10">
    <property type="entry name" value="Electron Transport, Fmn-binding Protein, Chain A"/>
    <property type="match status" value="1"/>
</dbReference>
<protein>
    <submittedName>
        <fullName evidence="3">TIGR03618 family F420-dependent PPOX class oxidoreductase</fullName>
    </submittedName>
</protein>
<dbReference type="GO" id="GO:0070967">
    <property type="term" value="F:coenzyme F420 binding"/>
    <property type="evidence" value="ECO:0007669"/>
    <property type="project" value="TreeGrafter"/>
</dbReference>
<name>A0A5Q2RHG8_9ACTN</name>
<dbReference type="InterPro" id="IPR052019">
    <property type="entry name" value="F420H2_bilvrd_red/Heme_oxyg"/>
</dbReference>
<proteinExistence type="predicted"/>
<dbReference type="PANTHER" id="PTHR35176:SF6">
    <property type="entry name" value="HEME OXYGENASE HI_0854-RELATED"/>
    <property type="match status" value="1"/>
</dbReference>
<sequence length="130" mass="14740">MTIDADLKNLATAKNFAALTTLSADGQPRTHVMWVDADDEHVLINTEVHRAKFKDIERDPRVTITVINGENPYQYVEVRGRVAETVRGDEARTHIDALSRRYTGNDYGAQIQSERAIVRITPEKLHKNNL</sequence>
<evidence type="ECO:0000256" key="1">
    <source>
        <dbReference type="ARBA" id="ARBA00023002"/>
    </source>
</evidence>
<dbReference type="GO" id="GO:0005829">
    <property type="term" value="C:cytosol"/>
    <property type="evidence" value="ECO:0007669"/>
    <property type="project" value="TreeGrafter"/>
</dbReference>
<dbReference type="Proteomes" id="UP000334019">
    <property type="component" value="Chromosome"/>
</dbReference>
<dbReference type="NCBIfam" id="TIGR03618">
    <property type="entry name" value="Rv1155_F420"/>
    <property type="match status" value="1"/>
</dbReference>